<dbReference type="EMBL" id="CM055729">
    <property type="protein sequence ID" value="KAJ8015643.1"/>
    <property type="molecule type" value="Genomic_DNA"/>
</dbReference>
<gene>
    <name evidence="1" type="ORF">DPEC_G00028250</name>
</gene>
<proteinExistence type="predicted"/>
<accession>A0ACC2HHY0</accession>
<protein>
    <submittedName>
        <fullName evidence="1">Uncharacterized protein</fullName>
    </submittedName>
</protein>
<name>A0ACC2HHY0_DALPE</name>
<dbReference type="Proteomes" id="UP001157502">
    <property type="component" value="Chromosome 2"/>
</dbReference>
<evidence type="ECO:0000313" key="1">
    <source>
        <dbReference type="EMBL" id="KAJ8015643.1"/>
    </source>
</evidence>
<reference evidence="1" key="1">
    <citation type="submission" date="2021-05" db="EMBL/GenBank/DDBJ databases">
        <authorList>
            <person name="Pan Q."/>
            <person name="Jouanno E."/>
            <person name="Zahm M."/>
            <person name="Klopp C."/>
            <person name="Cabau C."/>
            <person name="Louis A."/>
            <person name="Berthelot C."/>
            <person name="Parey E."/>
            <person name="Roest Crollius H."/>
            <person name="Montfort J."/>
            <person name="Robinson-Rechavi M."/>
            <person name="Bouchez O."/>
            <person name="Lampietro C."/>
            <person name="Lopez Roques C."/>
            <person name="Donnadieu C."/>
            <person name="Postlethwait J."/>
            <person name="Bobe J."/>
            <person name="Dillon D."/>
            <person name="Chandos A."/>
            <person name="von Hippel F."/>
            <person name="Guiguen Y."/>
        </authorList>
    </citation>
    <scope>NUCLEOTIDE SEQUENCE</scope>
    <source>
        <strain evidence="1">YG-Jan2019</strain>
    </source>
</reference>
<organism evidence="1 2">
    <name type="scientific">Dallia pectoralis</name>
    <name type="common">Alaska blackfish</name>
    <dbReference type="NCBI Taxonomy" id="75939"/>
    <lineage>
        <taxon>Eukaryota</taxon>
        <taxon>Metazoa</taxon>
        <taxon>Chordata</taxon>
        <taxon>Craniata</taxon>
        <taxon>Vertebrata</taxon>
        <taxon>Euteleostomi</taxon>
        <taxon>Actinopterygii</taxon>
        <taxon>Neopterygii</taxon>
        <taxon>Teleostei</taxon>
        <taxon>Protacanthopterygii</taxon>
        <taxon>Esociformes</taxon>
        <taxon>Umbridae</taxon>
        <taxon>Dallia</taxon>
    </lineage>
</organism>
<keyword evidence="2" id="KW-1185">Reference proteome</keyword>
<sequence>MTSTKTDPRSGGWYQLQAGTSCGYDDLEESPYEDVPAELSPMASIVAEDGQNVCLKAAQDCGLFEKCGALRSEYVLACTKRLPGSDHCNRQKCHRALRRFLERPRRSTAWACCSAPVLTACAESDAGRPSSPPAPTRSRLADFQHNCQPSQSPSGCVRETGAACLKSYAGLIGTTMTLNYVSNSSMGVALWCTCDGSGKTNGTTA</sequence>
<evidence type="ECO:0000313" key="2">
    <source>
        <dbReference type="Proteomes" id="UP001157502"/>
    </source>
</evidence>
<comment type="caution">
    <text evidence="1">The sequence shown here is derived from an EMBL/GenBank/DDBJ whole genome shotgun (WGS) entry which is preliminary data.</text>
</comment>